<organism evidence="1 2">
    <name type="scientific">Paenibacillus thalictri</name>
    <dbReference type="NCBI Taxonomy" id="2527873"/>
    <lineage>
        <taxon>Bacteria</taxon>
        <taxon>Bacillati</taxon>
        <taxon>Bacillota</taxon>
        <taxon>Bacilli</taxon>
        <taxon>Bacillales</taxon>
        <taxon>Paenibacillaceae</taxon>
        <taxon>Paenibacillus</taxon>
    </lineage>
</organism>
<sequence>MAEFIQIFENHEASMQVKVLENGNQEVVLYDDGQQEIVLSFELKNDLYILQGSCRITNLHLVNLMRKAVSKFKGSAIVHRIYTTYTIIYHYERGSVVKIIEMSDQGQKLIYEYKDTVGQLQDLFANNAVENEIQSLHDQINGLLDLRNKVHDSSVHSHIDDRLQKLSRRLFVLEA</sequence>
<accession>A0A4Q9E134</accession>
<name>A0A4Q9E134_9BACL</name>
<reference evidence="1 2" key="1">
    <citation type="submission" date="2019-02" db="EMBL/GenBank/DDBJ databases">
        <title>Paenibacillus sp. nov., isolated from surface-sterilized tissue of Thalictrum simplex L.</title>
        <authorList>
            <person name="Tuo L."/>
        </authorList>
    </citation>
    <scope>NUCLEOTIDE SEQUENCE [LARGE SCALE GENOMIC DNA]</scope>
    <source>
        <strain evidence="1 2">N2SHLJ1</strain>
    </source>
</reference>
<evidence type="ECO:0000313" key="2">
    <source>
        <dbReference type="Proteomes" id="UP000293142"/>
    </source>
</evidence>
<dbReference type="OrthoDB" id="2880119at2"/>
<evidence type="ECO:0000313" key="1">
    <source>
        <dbReference type="EMBL" id="TBL81873.1"/>
    </source>
</evidence>
<keyword evidence="2" id="KW-1185">Reference proteome</keyword>
<dbReference type="AlphaFoldDB" id="A0A4Q9E134"/>
<protein>
    <submittedName>
        <fullName evidence="1">Non-ribosomal peptide synthetase module</fullName>
    </submittedName>
</protein>
<comment type="caution">
    <text evidence="1">The sequence shown here is derived from an EMBL/GenBank/DDBJ whole genome shotgun (WGS) entry which is preliminary data.</text>
</comment>
<gene>
    <name evidence="1" type="ORF">EYB31_01285</name>
</gene>
<proteinExistence type="predicted"/>
<dbReference type="EMBL" id="SIRE01000002">
    <property type="protein sequence ID" value="TBL81873.1"/>
    <property type="molecule type" value="Genomic_DNA"/>
</dbReference>
<dbReference type="Proteomes" id="UP000293142">
    <property type="component" value="Unassembled WGS sequence"/>
</dbReference>